<protein>
    <recommendedName>
        <fullName evidence="9">Peptidase M48 domain-containing protein</fullName>
    </recommendedName>
</protein>
<reference evidence="10" key="1">
    <citation type="submission" date="2016-06" db="EMBL/GenBank/DDBJ databases">
        <title>Draft Genome sequence of the fungus Inonotus baumii.</title>
        <authorList>
            <person name="Zhu H."/>
            <person name="Lin W."/>
        </authorList>
    </citation>
    <scope>NUCLEOTIDE SEQUENCE</scope>
    <source>
        <strain evidence="10">821</strain>
    </source>
</reference>
<dbReference type="GO" id="GO:0034982">
    <property type="term" value="P:mitochondrial protein processing"/>
    <property type="evidence" value="ECO:0007669"/>
    <property type="project" value="TreeGrafter"/>
</dbReference>
<evidence type="ECO:0000256" key="2">
    <source>
        <dbReference type="ARBA" id="ARBA00022670"/>
    </source>
</evidence>
<dbReference type="OrthoDB" id="7464992at2759"/>
<feature type="compositionally biased region" description="Basic and acidic residues" evidence="7">
    <location>
        <begin position="637"/>
        <end position="656"/>
    </location>
</feature>
<evidence type="ECO:0000256" key="7">
    <source>
        <dbReference type="SAM" id="MobiDB-lite"/>
    </source>
</evidence>
<dbReference type="InterPro" id="IPR051156">
    <property type="entry name" value="Mito/Outer_Membr_Metalloprot"/>
</dbReference>
<evidence type="ECO:0000256" key="4">
    <source>
        <dbReference type="ARBA" id="ARBA00022801"/>
    </source>
</evidence>
<keyword evidence="8" id="KW-0472">Membrane</keyword>
<keyword evidence="11" id="KW-1185">Reference proteome</keyword>
<dbReference type="Proteomes" id="UP000757232">
    <property type="component" value="Unassembled WGS sequence"/>
</dbReference>
<evidence type="ECO:0000256" key="1">
    <source>
        <dbReference type="ARBA" id="ARBA00001947"/>
    </source>
</evidence>
<evidence type="ECO:0000313" key="10">
    <source>
        <dbReference type="EMBL" id="OCB87234.1"/>
    </source>
</evidence>
<feature type="transmembrane region" description="Helical" evidence="8">
    <location>
        <begin position="100"/>
        <end position="117"/>
    </location>
</feature>
<dbReference type="PANTHER" id="PTHR22726:SF18">
    <property type="entry name" value="PEPTIDASE M48 DOMAIN-CONTAINING PROTEIN"/>
    <property type="match status" value="1"/>
</dbReference>
<dbReference type="PANTHER" id="PTHR22726">
    <property type="entry name" value="METALLOENDOPEPTIDASE OMA1"/>
    <property type="match status" value="1"/>
</dbReference>
<organism evidence="10 11">
    <name type="scientific">Sanghuangporus baumii</name>
    <name type="common">Phellinus baumii</name>
    <dbReference type="NCBI Taxonomy" id="108892"/>
    <lineage>
        <taxon>Eukaryota</taxon>
        <taxon>Fungi</taxon>
        <taxon>Dikarya</taxon>
        <taxon>Basidiomycota</taxon>
        <taxon>Agaricomycotina</taxon>
        <taxon>Agaricomycetes</taxon>
        <taxon>Hymenochaetales</taxon>
        <taxon>Hymenochaetaceae</taxon>
        <taxon>Sanghuangporus</taxon>
    </lineage>
</organism>
<evidence type="ECO:0000256" key="6">
    <source>
        <dbReference type="ARBA" id="ARBA00023049"/>
    </source>
</evidence>
<dbReference type="GO" id="GO:0005743">
    <property type="term" value="C:mitochondrial inner membrane"/>
    <property type="evidence" value="ECO:0007669"/>
    <property type="project" value="TreeGrafter"/>
</dbReference>
<evidence type="ECO:0000256" key="8">
    <source>
        <dbReference type="SAM" id="Phobius"/>
    </source>
</evidence>
<name>A0A9Q5HWG5_SANBA</name>
<proteinExistence type="predicted"/>
<comment type="cofactor">
    <cofactor evidence="1">
        <name>Zn(2+)</name>
        <dbReference type="ChEBI" id="CHEBI:29105"/>
    </cofactor>
</comment>
<dbReference type="AlphaFoldDB" id="A0A9Q5HWG5"/>
<feature type="transmembrane region" description="Helical" evidence="8">
    <location>
        <begin position="129"/>
        <end position="149"/>
    </location>
</feature>
<gene>
    <name evidence="10" type="ORF">A7U60_g5751</name>
</gene>
<comment type="caution">
    <text evidence="10">The sequence shown here is derived from an EMBL/GenBank/DDBJ whole genome shotgun (WGS) entry which is preliminary data.</text>
</comment>
<keyword evidence="3" id="KW-0479">Metal-binding</keyword>
<dbReference type="GO" id="GO:0046872">
    <property type="term" value="F:metal ion binding"/>
    <property type="evidence" value="ECO:0007669"/>
    <property type="project" value="UniProtKB-KW"/>
</dbReference>
<keyword evidence="8" id="KW-0812">Transmembrane</keyword>
<evidence type="ECO:0000256" key="3">
    <source>
        <dbReference type="ARBA" id="ARBA00022723"/>
    </source>
</evidence>
<accession>A0A9Q5HWG5</accession>
<feature type="domain" description="Peptidase M48" evidence="9">
    <location>
        <begin position="384"/>
        <end position="648"/>
    </location>
</feature>
<dbReference type="Pfam" id="PF01435">
    <property type="entry name" value="Peptidase_M48"/>
    <property type="match status" value="1"/>
</dbReference>
<keyword evidence="5" id="KW-0862">Zinc</keyword>
<evidence type="ECO:0000256" key="5">
    <source>
        <dbReference type="ARBA" id="ARBA00022833"/>
    </source>
</evidence>
<feature type="compositionally biased region" description="Basic and acidic residues" evidence="7">
    <location>
        <begin position="607"/>
        <end position="625"/>
    </location>
</feature>
<dbReference type="EMBL" id="LNZH02000194">
    <property type="protein sequence ID" value="OCB87234.1"/>
    <property type="molecule type" value="Genomic_DNA"/>
</dbReference>
<evidence type="ECO:0000313" key="11">
    <source>
        <dbReference type="Proteomes" id="UP000757232"/>
    </source>
</evidence>
<evidence type="ECO:0000259" key="9">
    <source>
        <dbReference type="Pfam" id="PF01435"/>
    </source>
</evidence>
<keyword evidence="2" id="KW-0645">Protease</keyword>
<keyword evidence="6" id="KW-0482">Metalloprotease</keyword>
<dbReference type="GO" id="GO:0006515">
    <property type="term" value="P:protein quality control for misfolded or incompletely synthesized proteins"/>
    <property type="evidence" value="ECO:0007669"/>
    <property type="project" value="TreeGrafter"/>
</dbReference>
<dbReference type="GO" id="GO:0004222">
    <property type="term" value="F:metalloendopeptidase activity"/>
    <property type="evidence" value="ECO:0007669"/>
    <property type="project" value="InterPro"/>
</dbReference>
<feature type="transmembrane region" description="Helical" evidence="8">
    <location>
        <begin position="211"/>
        <end position="231"/>
    </location>
</feature>
<keyword evidence="4" id="KW-0378">Hydrolase</keyword>
<dbReference type="InterPro" id="IPR001915">
    <property type="entry name" value="Peptidase_M48"/>
</dbReference>
<feature type="region of interest" description="Disordered" evidence="7">
    <location>
        <begin position="607"/>
        <end position="691"/>
    </location>
</feature>
<sequence length="691" mass="76691">MPRSTFVGIRCLEHQARQRASIPLLWSKPYLAQSKAQPKTNAFLSVERQHVWQLVRGQKNVRFVSCGLGLRMKISDGLRLKTRPSILKALNVAQELDHSPGHLIAAPIFLAPLIAFLKTMSIFKAGAAVLAFLKTSIVAKFFASAIAYFKSGAVFKMITGVGRVSLAVIGYLRLQGRKLLRWWHGHEHFERKKAEQEARGRSWFFPHFGRTALIIVSLPITLFTFTILASIERTPVWGRLRIIMMSTDEEALLIEEFLKPGSPPGAHLDNTTARDWLAILRAASGEEASPHGTLMGMPILDPRFDWRARWVLDVLTRLEDGIKRVNLTTEHVKDGYNVVEIGSARFAVPPVDYPLTVRPAALRRHGRAEDDHVEGPLVTRYGCLVVESPACNAFSLGFGPALQTDPNKNEEAPGVVVVFTGLLDEILRERVEQLSERKSELEKPAPAAPNALFGVFQQATAASPQYPNMAVMPTKHETDQLASTLAHELGHLLLSHSLESYSSNDMYQSIGDFATDLIRTALYPFTAVLVIRTALYPFTAVLGPVFNDWFGEQIRINSALGLRITSSCASRATEIEADLLGLRVLLGAGIDPRIALEEWADGGVFDRAEQRERSSPSGNKEEENWLGRTGFGSSHPMNEERHRRIKEELEKWEELARIASSGKGGGTKMIEGAQKRTLPVPRDVKQTANAT</sequence>
<keyword evidence="8" id="KW-1133">Transmembrane helix</keyword>